<comment type="subunit">
    <text evidence="7">Heterotrimeric transcription factor composed of three components, NF-YA, NF-YB and NF-YC. NF-YB and NF-YC must interact and dimerize for NF-YA association and DNA binding.</text>
</comment>
<dbReference type="SMART" id="SM00521">
    <property type="entry name" value="CBF"/>
    <property type="match status" value="1"/>
</dbReference>
<feature type="compositionally biased region" description="Polar residues" evidence="9">
    <location>
        <begin position="298"/>
        <end position="310"/>
    </location>
</feature>
<feature type="compositionally biased region" description="Polar residues" evidence="9">
    <location>
        <begin position="318"/>
        <end position="341"/>
    </location>
</feature>
<dbReference type="AlphaFoldDB" id="A0A7N0U4R7"/>
<evidence type="ECO:0000256" key="7">
    <source>
        <dbReference type="ARBA" id="ARBA00025911"/>
    </source>
</evidence>
<dbReference type="OMA" id="SSQPWWW"/>
<comment type="similarity">
    <text evidence="8">Belongs to the NFYA/HAP2 subunit family.</text>
</comment>
<evidence type="ECO:0000256" key="1">
    <source>
        <dbReference type="ARBA" id="ARBA00004123"/>
    </source>
</evidence>
<evidence type="ECO:0000256" key="4">
    <source>
        <dbReference type="ARBA" id="ARBA00023159"/>
    </source>
</evidence>
<reference evidence="10" key="1">
    <citation type="submission" date="2021-01" db="UniProtKB">
        <authorList>
            <consortium name="EnsemblPlants"/>
        </authorList>
    </citation>
    <scope>IDENTIFICATION</scope>
</reference>
<dbReference type="Pfam" id="PF02045">
    <property type="entry name" value="CBFB_NFYA"/>
    <property type="match status" value="1"/>
</dbReference>
<dbReference type="Gramene" id="Kaladp0053s0252.2.v1.1">
    <property type="protein sequence ID" value="Kaladp0053s0252.2.v1.1"/>
    <property type="gene ID" value="Kaladp0053s0252.v1.1"/>
</dbReference>
<accession>A0A7N0U4R7</accession>
<dbReference type="Proteomes" id="UP000594263">
    <property type="component" value="Unplaced"/>
</dbReference>
<feature type="region of interest" description="Disordered" evidence="9">
    <location>
        <begin position="207"/>
        <end position="341"/>
    </location>
</feature>
<dbReference type="InterPro" id="IPR001289">
    <property type="entry name" value="NFYA"/>
</dbReference>
<dbReference type="EnsemblPlants" id="Kaladp0053s0252.2.v1.1">
    <property type="protein sequence ID" value="Kaladp0053s0252.2.v1.1"/>
    <property type="gene ID" value="Kaladp0053s0252.v1.1"/>
</dbReference>
<comment type="subcellular location">
    <subcellularLocation>
        <location evidence="1 8">Nucleus</location>
    </subcellularLocation>
</comment>
<name>A0A7N0U4R7_KALFE</name>
<proteinExistence type="inferred from homology"/>
<evidence type="ECO:0000256" key="3">
    <source>
        <dbReference type="ARBA" id="ARBA00023125"/>
    </source>
</evidence>
<evidence type="ECO:0000256" key="2">
    <source>
        <dbReference type="ARBA" id="ARBA00023015"/>
    </source>
</evidence>
<evidence type="ECO:0000313" key="10">
    <source>
        <dbReference type="EnsemblPlants" id="Kaladp0053s0252.2.v1.1"/>
    </source>
</evidence>
<dbReference type="PROSITE" id="PS00686">
    <property type="entry name" value="NFYA_HAP2_1"/>
    <property type="match status" value="1"/>
</dbReference>
<evidence type="ECO:0000256" key="9">
    <source>
        <dbReference type="SAM" id="MobiDB-lite"/>
    </source>
</evidence>
<feature type="region of interest" description="Disordered" evidence="9">
    <location>
        <begin position="1"/>
        <end position="24"/>
    </location>
</feature>
<feature type="region of interest" description="Disordered" evidence="9">
    <location>
        <begin position="42"/>
        <end position="111"/>
    </location>
</feature>
<evidence type="ECO:0000313" key="11">
    <source>
        <dbReference type="Proteomes" id="UP000594263"/>
    </source>
</evidence>
<dbReference type="GO" id="GO:0003700">
    <property type="term" value="F:DNA-binding transcription factor activity"/>
    <property type="evidence" value="ECO:0007669"/>
    <property type="project" value="UniProtKB-UniRule"/>
</dbReference>
<dbReference type="GO" id="GO:0003677">
    <property type="term" value="F:DNA binding"/>
    <property type="evidence" value="ECO:0007669"/>
    <property type="project" value="UniProtKB-KW"/>
</dbReference>
<dbReference type="Gramene" id="Kaladp0053s0252.3.v1.1">
    <property type="protein sequence ID" value="Kaladp0053s0252.3.v1.1"/>
    <property type="gene ID" value="Kaladp0053s0252.v1.1"/>
</dbReference>
<dbReference type="Gene3D" id="6.10.250.2430">
    <property type="match status" value="1"/>
</dbReference>
<keyword evidence="5 8" id="KW-0804">Transcription</keyword>
<sequence>MGHGNMPTKPEKPSIDLHGNPSPAVYSEPWWCSAGYNQAPSVVATGNAGYQPSRNLESNTVQSFSTGGPNEDEDGNDVSKKSQQDAGCQQERSPHRDGNNIMPGAPTSGADNCITQHPQLELVGHTMACAPNPYQDPYYGGMMAAYGPQPLIYPHPLGPHHARMPLPLEVAQEPVYVNAKQYHGILRRRQSRAKAELEKKLIKVRKPYLHESRHQHAIRRARGTGGRFAKKTDAENGGPAAAQSVSSSGSELMPSDSAETWNSHRCRFEDPKGSSQSQMHNEHHKQTNSDQNGGGYGNSSAFRPTSYHSGSRNEENDCSSQQWGSIASNNQVTSQRRFAIQ</sequence>
<evidence type="ECO:0000256" key="8">
    <source>
        <dbReference type="RuleBase" id="RU367155"/>
    </source>
</evidence>
<dbReference type="PANTHER" id="PTHR12632">
    <property type="entry name" value="TRANSCRIPTION FACTOR NF-Y ALPHA-RELATED"/>
    <property type="match status" value="1"/>
</dbReference>
<keyword evidence="2 8" id="KW-0805">Transcription regulation</keyword>
<dbReference type="PRINTS" id="PR00616">
    <property type="entry name" value="CCAATSUBUNTB"/>
</dbReference>
<evidence type="ECO:0000256" key="5">
    <source>
        <dbReference type="ARBA" id="ARBA00023163"/>
    </source>
</evidence>
<comment type="function">
    <text evidence="8">Component of the sequence-specific heterotrimeric transcription factor (NF-Y) which specifically recognizes a 5'-CCAAT-3' box motif found in the promoters of its target genes.</text>
</comment>
<dbReference type="GO" id="GO:0016602">
    <property type="term" value="C:CCAAT-binding factor complex"/>
    <property type="evidence" value="ECO:0007669"/>
    <property type="project" value="InterPro"/>
</dbReference>
<dbReference type="PROSITE" id="PS51152">
    <property type="entry name" value="NFYA_HAP2_2"/>
    <property type="match status" value="1"/>
</dbReference>
<feature type="compositionally biased region" description="Polar residues" evidence="9">
    <location>
        <begin position="48"/>
        <end position="68"/>
    </location>
</feature>
<keyword evidence="4" id="KW-0010">Activator</keyword>
<dbReference type="EnsemblPlants" id="Kaladp0053s0252.1.v1.1">
    <property type="protein sequence ID" value="Kaladp0053s0252.1.v1.1"/>
    <property type="gene ID" value="Kaladp0053s0252.v1.1"/>
</dbReference>
<keyword evidence="3 8" id="KW-0238">DNA-binding</keyword>
<dbReference type="EnsemblPlants" id="Kaladp0053s0252.3.v1.1">
    <property type="protein sequence ID" value="Kaladp0053s0252.3.v1.1"/>
    <property type="gene ID" value="Kaladp0053s0252.v1.1"/>
</dbReference>
<evidence type="ECO:0000256" key="6">
    <source>
        <dbReference type="ARBA" id="ARBA00023242"/>
    </source>
</evidence>
<keyword evidence="11" id="KW-1185">Reference proteome</keyword>
<protein>
    <recommendedName>
        <fullName evidence="8">Nuclear transcription factor Y subunit</fullName>
    </recommendedName>
</protein>
<dbReference type="Gramene" id="Kaladp0053s0252.1.v1.1">
    <property type="protein sequence ID" value="Kaladp0053s0252.1.v1.1"/>
    <property type="gene ID" value="Kaladp0053s0252.v1.1"/>
</dbReference>
<keyword evidence="6 8" id="KW-0539">Nucleus</keyword>
<dbReference type="InterPro" id="IPR018362">
    <property type="entry name" value="CCAAT-binding_factor_CS"/>
</dbReference>
<organism evidence="10 11">
    <name type="scientific">Kalanchoe fedtschenkoi</name>
    <name type="common">Lavender scallops</name>
    <name type="synonym">South American air plant</name>
    <dbReference type="NCBI Taxonomy" id="63787"/>
    <lineage>
        <taxon>Eukaryota</taxon>
        <taxon>Viridiplantae</taxon>
        <taxon>Streptophyta</taxon>
        <taxon>Embryophyta</taxon>
        <taxon>Tracheophyta</taxon>
        <taxon>Spermatophyta</taxon>
        <taxon>Magnoliopsida</taxon>
        <taxon>eudicotyledons</taxon>
        <taxon>Gunneridae</taxon>
        <taxon>Pentapetalae</taxon>
        <taxon>Saxifragales</taxon>
        <taxon>Crassulaceae</taxon>
        <taxon>Kalanchoe</taxon>
    </lineage>
</organism>